<reference evidence="1" key="1">
    <citation type="submission" date="2021-02" db="EMBL/GenBank/DDBJ databases">
        <authorList>
            <person name="Nowell W R."/>
        </authorList>
    </citation>
    <scope>NUCLEOTIDE SEQUENCE</scope>
</reference>
<dbReference type="Proteomes" id="UP000663864">
    <property type="component" value="Unassembled WGS sequence"/>
</dbReference>
<dbReference type="EMBL" id="CAJNOT010000339">
    <property type="protein sequence ID" value="CAF0946477.1"/>
    <property type="molecule type" value="Genomic_DNA"/>
</dbReference>
<organism evidence="1 2">
    <name type="scientific">Rotaria sordida</name>
    <dbReference type="NCBI Taxonomy" id="392033"/>
    <lineage>
        <taxon>Eukaryota</taxon>
        <taxon>Metazoa</taxon>
        <taxon>Spiralia</taxon>
        <taxon>Gnathifera</taxon>
        <taxon>Rotifera</taxon>
        <taxon>Eurotatoria</taxon>
        <taxon>Bdelloidea</taxon>
        <taxon>Philodinida</taxon>
        <taxon>Philodinidae</taxon>
        <taxon>Rotaria</taxon>
    </lineage>
</organism>
<proteinExistence type="predicted"/>
<protein>
    <submittedName>
        <fullName evidence="1">Uncharacterized protein</fullName>
    </submittedName>
</protein>
<evidence type="ECO:0000313" key="1">
    <source>
        <dbReference type="EMBL" id="CAF0946477.1"/>
    </source>
</evidence>
<sequence length="549" mass="63227">MDIDCRISARAFSQSHRTIYPDAFPCKTLSDAVRYILSNNSFQGSNATLTVHQEDVFEVIEQLKVCPSKMFESLRTYFAKFFDIDLYIIGFINEKFSIIHDDKHDKANMAYLQFNKDHTIYGPLYITSVNGNNETVFSKEDAGIHVDICIYVVHLNDIKPSTDILQIQEQQAVHCMEESIEGLSIDNTLDPTNQINLSDSVQIDAKIQSRILLDRILSQIFRLIDGLPIDAHIMNEVWQQFVPNITPYNHLFHEEAITILKQYVMSCSNLIQIAEQSMNTYQSIQVDTLQSTLPSHLSNQTIEINSIHSNNIPINLQYQMNQIPFDIEILLNTSVSKTYDQPTLIKQLKSSFHPRNLKEFAKTKSSPIQCINSKQRDPFQIRVPPDDGNLLCLAIELHNPDGQIHPSKVIVPDKTKAKDESLINNNDLRCLKFDECQSDDQVDLDNKRIYLKITKTERQALVKDIRIHIINLYQRCGIDRKMVQNQDLKKCKLAFCFCTLENTKYKHVSPVNYSNIMEECNPHTNKQKNITNKQSKRFVCPTYTTDVSL</sequence>
<evidence type="ECO:0000313" key="2">
    <source>
        <dbReference type="Proteomes" id="UP000663864"/>
    </source>
</evidence>
<dbReference type="AlphaFoldDB" id="A0A814CYQ7"/>
<name>A0A814CYQ7_9BILA</name>
<gene>
    <name evidence="1" type="ORF">ZHD862_LOCUS9761</name>
</gene>
<comment type="caution">
    <text evidence="1">The sequence shown here is derived from an EMBL/GenBank/DDBJ whole genome shotgun (WGS) entry which is preliminary data.</text>
</comment>
<accession>A0A814CYQ7</accession>